<dbReference type="EMBL" id="JAMFTS010000003">
    <property type="protein sequence ID" value="KAJ4782670.1"/>
    <property type="molecule type" value="Genomic_DNA"/>
</dbReference>
<evidence type="ECO:0000259" key="1">
    <source>
        <dbReference type="Pfam" id="PF00646"/>
    </source>
</evidence>
<evidence type="ECO:0000313" key="3">
    <source>
        <dbReference type="EMBL" id="KAJ4782670.1"/>
    </source>
</evidence>
<protein>
    <submittedName>
        <fullName evidence="3">FBD-associated F-box protein</fullName>
    </submittedName>
</protein>
<dbReference type="AlphaFoldDB" id="A0AAV8ET80"/>
<dbReference type="Proteomes" id="UP001140206">
    <property type="component" value="Chromosome 3"/>
</dbReference>
<dbReference type="CDD" id="cd22160">
    <property type="entry name" value="F-box_AtFBL13-like"/>
    <property type="match status" value="1"/>
</dbReference>
<dbReference type="InterPro" id="IPR036047">
    <property type="entry name" value="F-box-like_dom_sf"/>
</dbReference>
<dbReference type="Gene3D" id="1.20.1280.50">
    <property type="match status" value="1"/>
</dbReference>
<dbReference type="SUPFAM" id="SSF81383">
    <property type="entry name" value="F-box domain"/>
    <property type="match status" value="1"/>
</dbReference>
<evidence type="ECO:0000259" key="2">
    <source>
        <dbReference type="Pfam" id="PF24758"/>
    </source>
</evidence>
<reference evidence="3" key="1">
    <citation type="submission" date="2022-08" db="EMBL/GenBank/DDBJ databases">
        <authorList>
            <person name="Marques A."/>
        </authorList>
    </citation>
    <scope>NUCLEOTIDE SEQUENCE</scope>
    <source>
        <strain evidence="3">RhyPub2mFocal</strain>
        <tissue evidence="3">Leaves</tissue>
    </source>
</reference>
<keyword evidence="4" id="KW-1185">Reference proteome</keyword>
<dbReference type="InterPro" id="IPR053197">
    <property type="entry name" value="F-box_SCFL_complex_component"/>
</dbReference>
<dbReference type="SUPFAM" id="SSF52047">
    <property type="entry name" value="RNI-like"/>
    <property type="match status" value="1"/>
</dbReference>
<dbReference type="Pfam" id="PF24758">
    <property type="entry name" value="LRR_At5g56370"/>
    <property type="match status" value="1"/>
</dbReference>
<accession>A0AAV8ET80</accession>
<organism evidence="3 4">
    <name type="scientific">Rhynchospora pubera</name>
    <dbReference type="NCBI Taxonomy" id="906938"/>
    <lineage>
        <taxon>Eukaryota</taxon>
        <taxon>Viridiplantae</taxon>
        <taxon>Streptophyta</taxon>
        <taxon>Embryophyta</taxon>
        <taxon>Tracheophyta</taxon>
        <taxon>Spermatophyta</taxon>
        <taxon>Magnoliopsida</taxon>
        <taxon>Liliopsida</taxon>
        <taxon>Poales</taxon>
        <taxon>Cyperaceae</taxon>
        <taxon>Cyperoideae</taxon>
        <taxon>Rhynchosporeae</taxon>
        <taxon>Rhynchospora</taxon>
    </lineage>
</organism>
<evidence type="ECO:0000313" key="4">
    <source>
        <dbReference type="Proteomes" id="UP001140206"/>
    </source>
</evidence>
<sequence length="459" mass="53125">MLGFLFVLGPVPTKCSSKFPFEQSTMKRAGKSRRDERDRLSSLPDCLIHLIMSFLTTQQAVQTCVLSKRWNNLWTTLPSLDFDLWKFKFDEELDDSETEDSEPRRRFEKFRDFVSTTLLLREASDLHKFRLFCKMFDGHNYRILMRSWILYALKHNLQVLDIDIRPEDSLPFGVFTCASLVDVSLSSYTSVQTVEVINLPCLRRLHLNHMKLNQDFIEKLFCGCPVLEFLHLEYYIGEFTAINSPSLKYLEIKYYGLRGETEKNIELINTPNLLSFRYSIYSNTIGHKILLKMPSLTGASIYSDYHIGKSNILIGLSNVQNLKLRGRAIKGLLKNELPNCPEFSNVKDLSLDDLCLSCNFSLFASFLNHFPNLEKLSIQHAGCSFGEKVDGNRESLKIAPFKGRRLETVEVMFVRNDKYFPQAVKHLQDITEKSKAQINMISVYDWDEDCSEETSQEIN</sequence>
<gene>
    <name evidence="3" type="ORF">LUZ62_066927</name>
</gene>
<dbReference type="Pfam" id="PF00646">
    <property type="entry name" value="F-box"/>
    <property type="match status" value="1"/>
</dbReference>
<comment type="caution">
    <text evidence="3">The sequence shown here is derived from an EMBL/GenBank/DDBJ whole genome shotgun (WGS) entry which is preliminary data.</text>
</comment>
<dbReference type="InterPro" id="IPR055411">
    <property type="entry name" value="LRR_FXL15/At3g58940/PEG3-like"/>
</dbReference>
<name>A0AAV8ET80_9POAL</name>
<dbReference type="InterPro" id="IPR032675">
    <property type="entry name" value="LRR_dom_sf"/>
</dbReference>
<dbReference type="PANTHER" id="PTHR34223:SF51">
    <property type="entry name" value="OS06G0556300 PROTEIN"/>
    <property type="match status" value="1"/>
</dbReference>
<feature type="domain" description="F-box" evidence="1">
    <location>
        <begin position="40"/>
        <end position="79"/>
    </location>
</feature>
<dbReference type="Gene3D" id="3.80.10.10">
    <property type="entry name" value="Ribonuclease Inhibitor"/>
    <property type="match status" value="1"/>
</dbReference>
<dbReference type="InterPro" id="IPR053781">
    <property type="entry name" value="F-box_AtFBL13-like"/>
</dbReference>
<dbReference type="PANTHER" id="PTHR34223">
    <property type="entry name" value="OS11G0201299 PROTEIN"/>
    <property type="match status" value="1"/>
</dbReference>
<dbReference type="InterPro" id="IPR001810">
    <property type="entry name" value="F-box_dom"/>
</dbReference>
<feature type="domain" description="F-box/LRR-repeat protein 15/At3g58940/PEG3-like LRR" evidence="2">
    <location>
        <begin position="147"/>
        <end position="273"/>
    </location>
</feature>
<proteinExistence type="predicted"/>